<gene>
    <name evidence="1" type="ORF">LEP1GSC179_0058</name>
</gene>
<sequence length="198" mass="22598">MKHILVVITLCISFSLYSVDKENNWYLDTKELKCKNVSITKQDEKVDISLSGIKKSDINCRNQKVRKLEGVEDISTIACAETEYFYMSSEERCNQLYQFISISAKTWYAMLYSLEKKDSPARCISTADPAVEKIFGPSNYVFKEGCKIATYEPNTGNLIIDCSKVEAFSSMPAFIYADSEALCSSIKKAYDEKYYDKK</sequence>
<dbReference type="Proteomes" id="UP000006329">
    <property type="component" value="Unassembled WGS sequence"/>
</dbReference>
<reference evidence="1" key="1">
    <citation type="submission" date="2012-10" db="EMBL/GenBank/DDBJ databases">
        <authorList>
            <person name="Harkins D.M."/>
            <person name="Durkin A.S."/>
            <person name="Brinkac L.M."/>
            <person name="Haft D.H."/>
            <person name="Selengut J.D."/>
            <person name="Sanka R."/>
            <person name="DePew J."/>
            <person name="Purushe J."/>
            <person name="Matthias M.A."/>
            <person name="Vinetz J.M."/>
            <person name="Sutton G.G."/>
            <person name="Nierman W.C."/>
            <person name="Fouts D.E."/>
        </authorList>
    </citation>
    <scope>NUCLEOTIDE SEQUENCE [LARGE SCALE GENOMIC DNA]</scope>
    <source>
        <strain evidence="1">MOR084</strain>
    </source>
</reference>
<keyword evidence="2" id="KW-1185">Reference proteome</keyword>
<organism evidence="1 2">
    <name type="scientific">Leptospira santarosai str. MOR084</name>
    <dbReference type="NCBI Taxonomy" id="1049984"/>
    <lineage>
        <taxon>Bacteria</taxon>
        <taxon>Pseudomonadati</taxon>
        <taxon>Spirochaetota</taxon>
        <taxon>Spirochaetia</taxon>
        <taxon>Leptospirales</taxon>
        <taxon>Leptospiraceae</taxon>
        <taxon>Leptospira</taxon>
    </lineage>
</organism>
<evidence type="ECO:0000313" key="2">
    <source>
        <dbReference type="Proteomes" id="UP000006329"/>
    </source>
</evidence>
<dbReference type="AlphaFoldDB" id="A0A0E2BAQ2"/>
<evidence type="ECO:0000313" key="1">
    <source>
        <dbReference type="EMBL" id="EKO32403.1"/>
    </source>
</evidence>
<dbReference type="RefSeq" id="WP_004476737.1">
    <property type="nucleotide sequence ID" value="NZ_AHON02000072.1"/>
</dbReference>
<protein>
    <submittedName>
        <fullName evidence="1">Uncharacterized protein</fullName>
    </submittedName>
</protein>
<accession>A0A0E2BAQ2</accession>
<proteinExistence type="predicted"/>
<name>A0A0E2BAQ2_9LEPT</name>
<dbReference type="EMBL" id="AHON02000072">
    <property type="protein sequence ID" value="EKO32403.1"/>
    <property type="molecule type" value="Genomic_DNA"/>
</dbReference>
<comment type="caution">
    <text evidence="1">The sequence shown here is derived from an EMBL/GenBank/DDBJ whole genome shotgun (WGS) entry which is preliminary data.</text>
</comment>